<protein>
    <recommendedName>
        <fullName evidence="2 4">Flagellin</fullName>
    </recommendedName>
</protein>
<dbReference type="Pfam" id="PF00700">
    <property type="entry name" value="Flagellin_C"/>
    <property type="match status" value="1"/>
</dbReference>
<organism evidence="7 8">
    <name type="scientific">Agathobacter rectalis</name>
    <dbReference type="NCBI Taxonomy" id="39491"/>
    <lineage>
        <taxon>Bacteria</taxon>
        <taxon>Bacillati</taxon>
        <taxon>Bacillota</taxon>
        <taxon>Clostridia</taxon>
        <taxon>Lachnospirales</taxon>
        <taxon>Lachnospiraceae</taxon>
        <taxon>Agathobacter</taxon>
    </lineage>
</organism>
<evidence type="ECO:0000256" key="4">
    <source>
        <dbReference type="RuleBase" id="RU362073"/>
    </source>
</evidence>
<evidence type="ECO:0000256" key="3">
    <source>
        <dbReference type="ARBA" id="ARBA00023143"/>
    </source>
</evidence>
<dbReference type="GO" id="GO:0009288">
    <property type="term" value="C:bacterial-type flagellum"/>
    <property type="evidence" value="ECO:0007669"/>
    <property type="project" value="UniProtKB-SubCell"/>
</dbReference>
<reference evidence="7 8" key="2">
    <citation type="submission" date="2019-09" db="EMBL/GenBank/DDBJ databases">
        <title>Strain-level analysis of Eubacterium rectale using genomes from metagenomes.</title>
        <authorList>
            <person name="Karcher N."/>
            <person name="Segata N."/>
        </authorList>
    </citation>
    <scope>NUCLEOTIDE SEQUENCE [LARGE SCALE GENOMIC DNA]</scope>
    <source>
        <strain evidence="7 8">L2-21</strain>
    </source>
</reference>
<evidence type="ECO:0000256" key="1">
    <source>
        <dbReference type="ARBA" id="ARBA00005709"/>
    </source>
</evidence>
<accession>A0A5S4VF59</accession>
<dbReference type="InterPro" id="IPR001029">
    <property type="entry name" value="Flagellin_N"/>
</dbReference>
<reference evidence="7 8" key="1">
    <citation type="submission" date="2019-08" db="EMBL/GenBank/DDBJ databases">
        <authorList>
            <person name="Duncan S."/>
            <person name="Walker A."/>
        </authorList>
    </citation>
    <scope>NUCLEOTIDE SEQUENCE [LARGE SCALE GENOMIC DNA]</scope>
    <source>
        <strain evidence="7 8">L2-21</strain>
    </source>
</reference>
<dbReference type="InterPro" id="IPR046358">
    <property type="entry name" value="Flagellin_C"/>
</dbReference>
<dbReference type="InterPro" id="IPR042187">
    <property type="entry name" value="Flagellin_C_sub2"/>
</dbReference>
<dbReference type="GO" id="GO:0005198">
    <property type="term" value="F:structural molecule activity"/>
    <property type="evidence" value="ECO:0007669"/>
    <property type="project" value="UniProtKB-UniRule"/>
</dbReference>
<keyword evidence="7" id="KW-0282">Flagellum</keyword>
<proteinExistence type="inferred from homology"/>
<dbReference type="EMBL" id="VSTG01000024">
    <property type="protein sequence ID" value="TYL56138.1"/>
    <property type="molecule type" value="Genomic_DNA"/>
</dbReference>
<dbReference type="PANTHER" id="PTHR42792">
    <property type="entry name" value="FLAGELLIN"/>
    <property type="match status" value="1"/>
</dbReference>
<evidence type="ECO:0000259" key="5">
    <source>
        <dbReference type="Pfam" id="PF00669"/>
    </source>
</evidence>
<keyword evidence="4" id="KW-0964">Secreted</keyword>
<dbReference type="Gene3D" id="6.10.10.10">
    <property type="entry name" value="Flagellar export chaperone, C-terminal domain"/>
    <property type="match status" value="1"/>
</dbReference>
<feature type="domain" description="Flagellin C-terminal" evidence="6">
    <location>
        <begin position="430"/>
        <end position="514"/>
    </location>
</feature>
<dbReference type="PRINTS" id="PR00207">
    <property type="entry name" value="FLAGELLIN"/>
</dbReference>
<evidence type="ECO:0000313" key="7">
    <source>
        <dbReference type="EMBL" id="TYL56138.1"/>
    </source>
</evidence>
<dbReference type="InterPro" id="IPR001492">
    <property type="entry name" value="Flagellin"/>
</dbReference>
<dbReference type="GO" id="GO:0005576">
    <property type="term" value="C:extracellular region"/>
    <property type="evidence" value="ECO:0007669"/>
    <property type="project" value="UniProtKB-SubCell"/>
</dbReference>
<evidence type="ECO:0000313" key="8">
    <source>
        <dbReference type="Proteomes" id="UP000324325"/>
    </source>
</evidence>
<name>A0A5S4VF59_9FIRM</name>
<dbReference type="RefSeq" id="WP_148885579.1">
    <property type="nucleotide sequence ID" value="NZ_VSTG01000024.1"/>
</dbReference>
<dbReference type="SUPFAM" id="SSF64518">
    <property type="entry name" value="Phase 1 flagellin"/>
    <property type="match status" value="1"/>
</dbReference>
<comment type="similarity">
    <text evidence="1 4">Belongs to the bacterial flagellin family.</text>
</comment>
<keyword evidence="7" id="KW-0969">Cilium</keyword>
<gene>
    <name evidence="7" type="ORF">FYL37_13760</name>
</gene>
<evidence type="ECO:0000256" key="2">
    <source>
        <dbReference type="ARBA" id="ARBA00020110"/>
    </source>
</evidence>
<evidence type="ECO:0000259" key="6">
    <source>
        <dbReference type="Pfam" id="PF00700"/>
    </source>
</evidence>
<dbReference type="Gene3D" id="1.20.1330.10">
    <property type="entry name" value="f41 fragment of flagellin, N-terminal domain"/>
    <property type="match status" value="2"/>
</dbReference>
<keyword evidence="3 4" id="KW-0975">Bacterial flagellum</keyword>
<comment type="function">
    <text evidence="4">Flagellin is the subunit protein which polymerizes to form the filaments of bacterial flagella.</text>
</comment>
<sequence length="515" mass="53681">MVVQHNMQAANANRMLNVTTSAQSKSTEKLSSGYRINRAADDAAGLTISEKMRKQIRGLDQASTNAQDGVSSVQTAEGALTEVHSMLQRMNELATQAANGTNSKDSDRQAIQDEIDQLTTEIDRVSETTKFNETYLLKGEAGTKTINMKAHDAGLNGTLTDNGDGTATFKMATLNTGDKVSIGGKTYTIGGEAADTAKMIDDAKTALGTGTGKASIKIGGNEFQIDKDGKVYDKDGAALYVESAKDATAPATFDPATSTFTTTDKFNTTATGNAEITNNALTLANLKSLAAVAGKTTTVNSKSVTVMTDTKNAAGGAGADGVDDNDSTIITKTHAYELASKELLAANQIGDTKGSAKVENAGAQADGSFKITTGQADVANSLAFSLHVGADADMTNKIHVNIDAMDSASLGIKGLNVKDASGNAATYAVDAISDAISKVSSQRSSLGAVQNRLEHTINNLDNVVENTTTAESRIRDTDMAEEMVNYSKNNILAQAGQSMLAQANQSNQGVLSLLQ</sequence>
<dbReference type="AlphaFoldDB" id="A0A5S4VF59"/>
<dbReference type="Gene3D" id="3.30.70.2120">
    <property type="match status" value="1"/>
</dbReference>
<keyword evidence="7" id="KW-0966">Cell projection</keyword>
<comment type="caution">
    <text evidence="7">The sequence shown here is derived from an EMBL/GenBank/DDBJ whole genome shotgun (WGS) entry which is preliminary data.</text>
</comment>
<dbReference type="Proteomes" id="UP000324325">
    <property type="component" value="Unassembled WGS sequence"/>
</dbReference>
<comment type="subcellular location">
    <subcellularLocation>
        <location evidence="4">Secreted</location>
    </subcellularLocation>
    <subcellularLocation>
        <location evidence="4">Bacterial flagellum</location>
    </subcellularLocation>
</comment>
<dbReference type="Pfam" id="PF00669">
    <property type="entry name" value="Flagellin_N"/>
    <property type="match status" value="1"/>
</dbReference>
<feature type="domain" description="Flagellin N-terminal" evidence="5">
    <location>
        <begin position="3"/>
        <end position="140"/>
    </location>
</feature>
<dbReference type="PANTHER" id="PTHR42792:SF2">
    <property type="entry name" value="FLAGELLIN"/>
    <property type="match status" value="1"/>
</dbReference>